<dbReference type="FunFam" id="2.40.70.10:FF:000033">
    <property type="entry name" value="Aspartyl protease family protein"/>
    <property type="match status" value="1"/>
</dbReference>
<dbReference type="InterPro" id="IPR021109">
    <property type="entry name" value="Peptidase_aspartic_dom_sf"/>
</dbReference>
<dbReference type="eggNOG" id="KOG1339">
    <property type="taxonomic scope" value="Eukaryota"/>
</dbReference>
<dbReference type="AlphaFoldDB" id="W9QQY3"/>
<dbReference type="Gene3D" id="2.40.70.10">
    <property type="entry name" value="Acid Proteases"/>
    <property type="match status" value="2"/>
</dbReference>
<keyword evidence="5" id="KW-0325">Glycoprotein</keyword>
<dbReference type="Pfam" id="PF14541">
    <property type="entry name" value="TAXi_C"/>
    <property type="match status" value="1"/>
</dbReference>
<keyword evidence="3 6" id="KW-0064">Aspartyl protease</keyword>
<sequence length="464" mass="50962">MINFSLFFFFFAINYGLIIDVGATRLELLHRNSPKLSEKWQIPETTMEKLIEFHRRDVLRHRMVSHRRMGIETASSSASSIAMPMNAGADYGVGEYFVHVTVGTPGQRFMLVADTGSDLTWMHCRCGRRCGTHKGRLNNRRVFHADRSSSFKTIPCLSEMCKVELANLFSLSKCPTPLTPCAYDYRYLEGSSAIGFFANETISVRLANGKKRKLRDVLVGCTESVQGAEESGFKGADGVLGLGFGNHTFTRKAAQYFGGKFSYCLVDHLSPKNLSNYIIFGHDKADKASCSSSLQHTDLVLGGDYGPFYGVNLSGISIGGVLLRIPSVAWNASLGGGAILESGTSLTFLTDPVYGPVTSELNKFTSRFGTLLPPGGGPFEFCFNSTGYDESKMPPLRIHFSNGAIFEPPVKSYILDIAPEKKCLGFVSASWPGTSIIGNIMQQNHLWEFDLENTRLGFAPSTCT</sequence>
<dbReference type="STRING" id="981085.W9QQY3"/>
<dbReference type="SUPFAM" id="SSF50630">
    <property type="entry name" value="Acid proteases"/>
    <property type="match status" value="1"/>
</dbReference>
<evidence type="ECO:0000256" key="2">
    <source>
        <dbReference type="ARBA" id="ARBA00022670"/>
    </source>
</evidence>
<dbReference type="InterPro" id="IPR033121">
    <property type="entry name" value="PEPTIDASE_A1"/>
</dbReference>
<evidence type="ECO:0000256" key="3">
    <source>
        <dbReference type="ARBA" id="ARBA00022750"/>
    </source>
</evidence>
<dbReference type="InterPro" id="IPR001461">
    <property type="entry name" value="Aspartic_peptidase_A1"/>
</dbReference>
<dbReference type="EMBL" id="KE344035">
    <property type="protein sequence ID" value="EXB51212.1"/>
    <property type="molecule type" value="Genomic_DNA"/>
</dbReference>
<protein>
    <submittedName>
        <fullName evidence="8">Aspartic proteinase nepenthesin-1</fullName>
    </submittedName>
</protein>
<keyword evidence="9" id="KW-1185">Reference proteome</keyword>
<evidence type="ECO:0000256" key="6">
    <source>
        <dbReference type="RuleBase" id="RU000454"/>
    </source>
</evidence>
<dbReference type="Pfam" id="PF14543">
    <property type="entry name" value="TAXi_N"/>
    <property type="match status" value="1"/>
</dbReference>
<evidence type="ECO:0000259" key="7">
    <source>
        <dbReference type="PROSITE" id="PS51767"/>
    </source>
</evidence>
<evidence type="ECO:0000256" key="5">
    <source>
        <dbReference type="ARBA" id="ARBA00023180"/>
    </source>
</evidence>
<feature type="domain" description="Peptidase A1" evidence="7">
    <location>
        <begin position="96"/>
        <end position="459"/>
    </location>
</feature>
<accession>W9QQY3</accession>
<dbReference type="CDD" id="cd05476">
    <property type="entry name" value="pepsin_A_like_plant"/>
    <property type="match status" value="1"/>
</dbReference>
<dbReference type="InterPro" id="IPR051708">
    <property type="entry name" value="Plant_Aspart_Prot_A1"/>
</dbReference>
<evidence type="ECO:0000256" key="1">
    <source>
        <dbReference type="ARBA" id="ARBA00007447"/>
    </source>
</evidence>
<comment type="similarity">
    <text evidence="1 6">Belongs to the peptidase A1 family.</text>
</comment>
<dbReference type="PROSITE" id="PS00141">
    <property type="entry name" value="ASP_PROTEASE"/>
    <property type="match status" value="1"/>
</dbReference>
<dbReference type="PANTHER" id="PTHR47967">
    <property type="entry name" value="OS07G0603500 PROTEIN-RELATED"/>
    <property type="match status" value="1"/>
</dbReference>
<evidence type="ECO:0000313" key="9">
    <source>
        <dbReference type="Proteomes" id="UP000030645"/>
    </source>
</evidence>
<dbReference type="InterPro" id="IPR034161">
    <property type="entry name" value="Pepsin-like_plant"/>
</dbReference>
<evidence type="ECO:0000313" key="8">
    <source>
        <dbReference type="EMBL" id="EXB51212.1"/>
    </source>
</evidence>
<evidence type="ECO:0000256" key="4">
    <source>
        <dbReference type="ARBA" id="ARBA00022801"/>
    </source>
</evidence>
<keyword evidence="2 6" id="KW-0645">Protease</keyword>
<reference evidence="9" key="1">
    <citation type="submission" date="2013-01" db="EMBL/GenBank/DDBJ databases">
        <title>Draft Genome Sequence of a Mulberry Tree, Morus notabilis C.K. Schneid.</title>
        <authorList>
            <person name="He N."/>
            <person name="Zhao S."/>
        </authorList>
    </citation>
    <scope>NUCLEOTIDE SEQUENCE</scope>
</reference>
<dbReference type="InterPro" id="IPR032861">
    <property type="entry name" value="TAXi_N"/>
</dbReference>
<dbReference type="GO" id="GO:0004190">
    <property type="term" value="F:aspartic-type endopeptidase activity"/>
    <property type="evidence" value="ECO:0007669"/>
    <property type="project" value="UniProtKB-KW"/>
</dbReference>
<dbReference type="PRINTS" id="PR00792">
    <property type="entry name" value="PEPSIN"/>
</dbReference>
<dbReference type="InterPro" id="IPR032799">
    <property type="entry name" value="TAXi_C"/>
</dbReference>
<name>W9QQY3_9ROSA</name>
<dbReference type="InterPro" id="IPR001969">
    <property type="entry name" value="Aspartic_peptidase_AS"/>
</dbReference>
<gene>
    <name evidence="8" type="ORF">L484_019203</name>
</gene>
<organism evidence="8 9">
    <name type="scientific">Morus notabilis</name>
    <dbReference type="NCBI Taxonomy" id="981085"/>
    <lineage>
        <taxon>Eukaryota</taxon>
        <taxon>Viridiplantae</taxon>
        <taxon>Streptophyta</taxon>
        <taxon>Embryophyta</taxon>
        <taxon>Tracheophyta</taxon>
        <taxon>Spermatophyta</taxon>
        <taxon>Magnoliopsida</taxon>
        <taxon>eudicotyledons</taxon>
        <taxon>Gunneridae</taxon>
        <taxon>Pentapetalae</taxon>
        <taxon>rosids</taxon>
        <taxon>fabids</taxon>
        <taxon>Rosales</taxon>
        <taxon>Moraceae</taxon>
        <taxon>Moreae</taxon>
        <taxon>Morus</taxon>
    </lineage>
</organism>
<dbReference type="GO" id="GO:0006508">
    <property type="term" value="P:proteolysis"/>
    <property type="evidence" value="ECO:0007669"/>
    <property type="project" value="UniProtKB-KW"/>
</dbReference>
<proteinExistence type="inferred from homology"/>
<dbReference type="Proteomes" id="UP000030645">
    <property type="component" value="Unassembled WGS sequence"/>
</dbReference>
<dbReference type="PANTHER" id="PTHR47967:SF69">
    <property type="entry name" value="ASPARTIC PROTEINASE NANA, CHLOROPLAST"/>
    <property type="match status" value="1"/>
</dbReference>
<keyword evidence="4 6" id="KW-0378">Hydrolase</keyword>
<dbReference type="PROSITE" id="PS51767">
    <property type="entry name" value="PEPTIDASE_A1"/>
    <property type="match status" value="1"/>
</dbReference>